<organism evidence="3 4">
    <name type="scientific">Streptomyces xinghaiensis</name>
    <dbReference type="NCBI Taxonomy" id="1038928"/>
    <lineage>
        <taxon>Bacteria</taxon>
        <taxon>Bacillati</taxon>
        <taxon>Actinomycetota</taxon>
        <taxon>Actinomycetes</taxon>
        <taxon>Kitasatosporales</taxon>
        <taxon>Streptomycetaceae</taxon>
        <taxon>Streptomyces</taxon>
    </lineage>
</organism>
<sequence>MPVGRHKNAERSHRRWRGRLLPAAGVAALALLALALVRMLGAPVDPPESPTIQAKPSPVPSATTTVTARPSPAPVITTTVPPTAPPPRIAPSSAPPSAPSPPEAGGPSGTSGTGDAGRTLRRGDQGAEVLRLQQRLREVGVQTAPLNGTYDQPTEAAVQNYQSMRRIEADPPGVYGPATRSALEAET</sequence>
<dbReference type="SUPFAM" id="SSF47090">
    <property type="entry name" value="PGBD-like"/>
    <property type="match status" value="1"/>
</dbReference>
<dbReference type="InterPro" id="IPR002477">
    <property type="entry name" value="Peptidoglycan-bd-like"/>
</dbReference>
<dbReference type="RefSeq" id="WP_050363982.1">
    <property type="nucleotide sequence ID" value="NZ_CP134822.1"/>
</dbReference>
<comment type="caution">
    <text evidence="3">The sequence shown here is derived from an EMBL/GenBank/DDBJ whole genome shotgun (WGS) entry which is preliminary data.</text>
</comment>
<feature type="compositionally biased region" description="Low complexity" evidence="1">
    <location>
        <begin position="60"/>
        <end position="81"/>
    </location>
</feature>
<evidence type="ECO:0000256" key="1">
    <source>
        <dbReference type="SAM" id="MobiDB-lite"/>
    </source>
</evidence>
<gene>
    <name evidence="3" type="ORF">SFRA_025430</name>
</gene>
<dbReference type="InterPro" id="IPR036365">
    <property type="entry name" value="PGBD-like_sf"/>
</dbReference>
<accession>A0A3R7IZ58</accession>
<dbReference type="Gene3D" id="1.10.101.10">
    <property type="entry name" value="PGBD-like superfamily/PGBD"/>
    <property type="match status" value="1"/>
</dbReference>
<name>A0A3R7IZ58_9ACTN</name>
<evidence type="ECO:0000313" key="4">
    <source>
        <dbReference type="Proteomes" id="UP000028058"/>
    </source>
</evidence>
<dbReference type="Pfam" id="PF01471">
    <property type="entry name" value="PG_binding_1"/>
    <property type="match status" value="1"/>
</dbReference>
<dbReference type="InterPro" id="IPR036366">
    <property type="entry name" value="PGBDSf"/>
</dbReference>
<evidence type="ECO:0000259" key="2">
    <source>
        <dbReference type="Pfam" id="PF01471"/>
    </source>
</evidence>
<dbReference type="Proteomes" id="UP000028058">
    <property type="component" value="Unassembled WGS sequence"/>
</dbReference>
<evidence type="ECO:0000313" key="3">
    <source>
        <dbReference type="EMBL" id="RKM92232.1"/>
    </source>
</evidence>
<feature type="region of interest" description="Disordered" evidence="1">
    <location>
        <begin position="46"/>
        <end position="129"/>
    </location>
</feature>
<dbReference type="OrthoDB" id="3874291at2"/>
<feature type="region of interest" description="Disordered" evidence="1">
    <location>
        <begin position="167"/>
        <end position="187"/>
    </location>
</feature>
<dbReference type="AlphaFoldDB" id="A0A3R7IZ58"/>
<protein>
    <submittedName>
        <fullName evidence="3">Peptidoglycan-binding protein</fullName>
    </submittedName>
</protein>
<feature type="domain" description="Peptidoglycan binding-like" evidence="2">
    <location>
        <begin position="125"/>
        <end position="183"/>
    </location>
</feature>
<dbReference type="EMBL" id="JNAD02000014">
    <property type="protein sequence ID" value="RKM92232.1"/>
    <property type="molecule type" value="Genomic_DNA"/>
</dbReference>
<proteinExistence type="predicted"/>
<feature type="compositionally biased region" description="Gly residues" evidence="1">
    <location>
        <begin position="106"/>
        <end position="115"/>
    </location>
</feature>
<reference evidence="3 4" key="1">
    <citation type="journal article" date="2014" name="Genome Announc.">
        <title>Draft Genome Sequence of Streptomyces fradiae ATCC 19609, a Strain Highly Sensitive to Antibiotics.</title>
        <authorList>
            <person name="Bekker O.B."/>
            <person name="Klimina K.M."/>
            <person name="Vatlin A.A."/>
            <person name="Zakharevich N.V."/>
            <person name="Kasianov A.S."/>
            <person name="Danilenko V.N."/>
        </authorList>
    </citation>
    <scope>NUCLEOTIDE SEQUENCE [LARGE SCALE GENOMIC DNA]</scope>
    <source>
        <strain evidence="3 4">ATCC 19609</strain>
    </source>
</reference>
<feature type="compositionally biased region" description="Pro residues" evidence="1">
    <location>
        <begin position="82"/>
        <end position="104"/>
    </location>
</feature>
<keyword evidence="4" id="KW-1185">Reference proteome</keyword>